<keyword evidence="2" id="KW-0597">Phosphoprotein</keyword>
<dbReference type="InterPro" id="IPR016032">
    <property type="entry name" value="Sig_transdc_resp-reg_C-effctor"/>
</dbReference>
<dbReference type="PRINTS" id="PR00038">
    <property type="entry name" value="HTHLUXR"/>
</dbReference>
<proteinExistence type="predicted"/>
<dbReference type="RefSeq" id="WP_215627252.1">
    <property type="nucleotide sequence ID" value="NZ_CP067089.2"/>
</dbReference>
<evidence type="ECO:0000313" key="5">
    <source>
        <dbReference type="EMBL" id="QQO09948.1"/>
    </source>
</evidence>
<dbReference type="EMBL" id="CP067089">
    <property type="protein sequence ID" value="QQO09948.1"/>
    <property type="molecule type" value="Genomic_DNA"/>
</dbReference>
<dbReference type="PANTHER" id="PTHR43214:SF42">
    <property type="entry name" value="TRANSCRIPTIONAL REGULATORY PROTEIN DESR"/>
    <property type="match status" value="1"/>
</dbReference>
<dbReference type="GO" id="GO:0003677">
    <property type="term" value="F:DNA binding"/>
    <property type="evidence" value="ECO:0007669"/>
    <property type="project" value="UniProtKB-KW"/>
</dbReference>
<feature type="domain" description="Response regulatory" evidence="4">
    <location>
        <begin position="7"/>
        <end position="124"/>
    </location>
</feature>
<dbReference type="SUPFAM" id="SSF52172">
    <property type="entry name" value="CheY-like"/>
    <property type="match status" value="1"/>
</dbReference>
<organism evidence="5 6">
    <name type="scientific">Breznakiella homolactica</name>
    <dbReference type="NCBI Taxonomy" id="2798577"/>
    <lineage>
        <taxon>Bacteria</taxon>
        <taxon>Pseudomonadati</taxon>
        <taxon>Spirochaetota</taxon>
        <taxon>Spirochaetia</taxon>
        <taxon>Spirochaetales</taxon>
        <taxon>Breznakiellaceae</taxon>
        <taxon>Breznakiella</taxon>
    </lineage>
</organism>
<evidence type="ECO:0000259" key="4">
    <source>
        <dbReference type="PROSITE" id="PS50110"/>
    </source>
</evidence>
<feature type="domain" description="HTH luxR-type" evidence="3">
    <location>
        <begin position="160"/>
        <end position="225"/>
    </location>
</feature>
<dbReference type="InterPro" id="IPR039420">
    <property type="entry name" value="WalR-like"/>
</dbReference>
<feature type="modified residue" description="4-aspartylphosphate" evidence="2">
    <location>
        <position position="59"/>
    </location>
</feature>
<dbReference type="Pfam" id="PF00072">
    <property type="entry name" value="Response_reg"/>
    <property type="match status" value="1"/>
</dbReference>
<accession>A0A7T8BC80</accession>
<dbReference type="InterPro" id="IPR001789">
    <property type="entry name" value="Sig_transdc_resp-reg_receiver"/>
</dbReference>
<dbReference type="KEGG" id="bhc:JFL75_03275"/>
<keyword evidence="6" id="KW-1185">Reference proteome</keyword>
<evidence type="ECO:0000313" key="6">
    <source>
        <dbReference type="Proteomes" id="UP000595917"/>
    </source>
</evidence>
<dbReference type="PROSITE" id="PS50043">
    <property type="entry name" value="HTH_LUXR_2"/>
    <property type="match status" value="1"/>
</dbReference>
<evidence type="ECO:0000256" key="1">
    <source>
        <dbReference type="ARBA" id="ARBA00023125"/>
    </source>
</evidence>
<dbReference type="Pfam" id="PF00196">
    <property type="entry name" value="GerE"/>
    <property type="match status" value="1"/>
</dbReference>
<dbReference type="InterPro" id="IPR000792">
    <property type="entry name" value="Tscrpt_reg_LuxR_C"/>
</dbReference>
<sequence>MEDKTIKVLLADGQKLFTDSLKTAIQNPAGNIRIVGAVQNSGDTVAAAEKEHPDVLILDMHIPGAGGSRTAAAVAEKCPDTKIIMLLEAEDAKNAPHDMPENVYAFLLRNIPLNELIDIITLASSRILVVSREILVALPFRVGAAFTDFPEDQSGKPERSSSGLDTLQPREREILVCIAAGMDNKAIAERFSLAEQTIKNHISVIYTKLGIRRRSQAAELGKSLSSTFPFK</sequence>
<dbReference type="PROSITE" id="PS50110">
    <property type="entry name" value="RESPONSE_REGULATORY"/>
    <property type="match status" value="1"/>
</dbReference>
<keyword evidence="1" id="KW-0238">DNA-binding</keyword>
<protein>
    <submittedName>
        <fullName evidence="5">Response regulator transcription factor</fullName>
    </submittedName>
</protein>
<gene>
    <name evidence="5" type="ORF">JFL75_03275</name>
</gene>
<dbReference type="PANTHER" id="PTHR43214">
    <property type="entry name" value="TWO-COMPONENT RESPONSE REGULATOR"/>
    <property type="match status" value="1"/>
</dbReference>
<evidence type="ECO:0000259" key="3">
    <source>
        <dbReference type="PROSITE" id="PS50043"/>
    </source>
</evidence>
<dbReference type="SMART" id="SM00421">
    <property type="entry name" value="HTH_LUXR"/>
    <property type="match status" value="1"/>
</dbReference>
<name>A0A7T8BC80_9SPIR</name>
<evidence type="ECO:0000256" key="2">
    <source>
        <dbReference type="PROSITE-ProRule" id="PRU00169"/>
    </source>
</evidence>
<dbReference type="SUPFAM" id="SSF46894">
    <property type="entry name" value="C-terminal effector domain of the bipartite response regulators"/>
    <property type="match status" value="1"/>
</dbReference>
<reference evidence="5" key="1">
    <citation type="submission" date="2021-01" db="EMBL/GenBank/DDBJ databases">
        <title>Description of Breznakiella homolactica.</title>
        <authorList>
            <person name="Song Y."/>
            <person name="Brune A."/>
        </authorList>
    </citation>
    <scope>NUCLEOTIDE SEQUENCE</scope>
    <source>
        <strain evidence="5">RmG30</strain>
    </source>
</reference>
<dbReference type="InterPro" id="IPR011006">
    <property type="entry name" value="CheY-like_superfamily"/>
</dbReference>
<dbReference type="AlphaFoldDB" id="A0A7T8BC80"/>
<dbReference type="Gene3D" id="3.40.50.2300">
    <property type="match status" value="1"/>
</dbReference>
<dbReference type="CDD" id="cd06170">
    <property type="entry name" value="LuxR_C_like"/>
    <property type="match status" value="1"/>
</dbReference>
<dbReference type="GO" id="GO:0006355">
    <property type="term" value="P:regulation of DNA-templated transcription"/>
    <property type="evidence" value="ECO:0007669"/>
    <property type="project" value="InterPro"/>
</dbReference>
<dbReference type="Proteomes" id="UP000595917">
    <property type="component" value="Chromosome"/>
</dbReference>
<dbReference type="GO" id="GO:0000160">
    <property type="term" value="P:phosphorelay signal transduction system"/>
    <property type="evidence" value="ECO:0007669"/>
    <property type="project" value="InterPro"/>
</dbReference>